<dbReference type="SUPFAM" id="SSF55073">
    <property type="entry name" value="Nucleotide cyclase"/>
    <property type="match status" value="1"/>
</dbReference>
<dbReference type="SMART" id="SM00267">
    <property type="entry name" value="GGDEF"/>
    <property type="match status" value="1"/>
</dbReference>
<dbReference type="InterPro" id="IPR052163">
    <property type="entry name" value="DGC-Regulatory_Protein"/>
</dbReference>
<name>A0ABX2IP38_9RHOB</name>
<dbReference type="RefSeq" id="WP_174136844.1">
    <property type="nucleotide sequence ID" value="NZ_JABUFE010000003.1"/>
</dbReference>
<dbReference type="InterPro" id="IPR043128">
    <property type="entry name" value="Rev_trsase/Diguanyl_cyclase"/>
</dbReference>
<comment type="caution">
    <text evidence="2">The sequence shown here is derived from an EMBL/GenBank/DDBJ whole genome shotgun (WGS) entry which is preliminary data.</text>
</comment>
<accession>A0ABX2IP38</accession>
<keyword evidence="3" id="KW-1185">Reference proteome</keyword>
<dbReference type="PROSITE" id="PS50887">
    <property type="entry name" value="GGDEF"/>
    <property type="match status" value="1"/>
</dbReference>
<feature type="domain" description="GGDEF" evidence="1">
    <location>
        <begin position="190"/>
        <end position="324"/>
    </location>
</feature>
<sequence length="344" mass="37868">MQIPTSLIPTFNKLLPMHLSLSGNGEILHTGPTLEKLNICTNICGQNFLDLFTVSRPRNIKTIDALFASNGRNLHLHLRNDETVKLKGVIIPDADDDGGLINLSFGIGVIKAVTTFGLTSADFAPNDLTIEMLYLIEAKSAAMDESRKLNRRLQSARIVAEEKAFTDGLTGLKNRRAMDDLLKQLIDKGIPFALMHLDLDYFKAVNDTLGHAAGDHVLNRVAKILSEETRDSDTVARVGGDEFVVILPKNPPIEKIELFANRIIKRLQQPIPFKGDFCHVSVSAGTTISNFYTKPDVDQMLLDADLALYASKHKGRAAHTLYTGDLRKNETAGSETEASHQKIA</sequence>
<dbReference type="EMBL" id="JABUFE010000003">
    <property type="protein sequence ID" value="NSX54633.1"/>
    <property type="molecule type" value="Genomic_DNA"/>
</dbReference>
<protein>
    <submittedName>
        <fullName evidence="2">GGDEF domain-containing protein</fullName>
    </submittedName>
</protein>
<evidence type="ECO:0000313" key="3">
    <source>
        <dbReference type="Proteomes" id="UP000777935"/>
    </source>
</evidence>
<dbReference type="PANTHER" id="PTHR46663">
    <property type="entry name" value="DIGUANYLATE CYCLASE DGCT-RELATED"/>
    <property type="match status" value="1"/>
</dbReference>
<dbReference type="PANTHER" id="PTHR46663:SF4">
    <property type="entry name" value="DIGUANYLATE CYCLASE DGCT-RELATED"/>
    <property type="match status" value="1"/>
</dbReference>
<dbReference type="InterPro" id="IPR029787">
    <property type="entry name" value="Nucleotide_cyclase"/>
</dbReference>
<gene>
    <name evidence="2" type="ORF">HRQ87_07435</name>
</gene>
<dbReference type="Pfam" id="PF00990">
    <property type="entry name" value="GGDEF"/>
    <property type="match status" value="1"/>
</dbReference>
<dbReference type="Gene3D" id="3.30.450.260">
    <property type="entry name" value="Haem NO binding associated domain"/>
    <property type="match status" value="1"/>
</dbReference>
<organism evidence="2 3">
    <name type="scientific">Parasulfitobacter algicola</name>
    <dbReference type="NCBI Taxonomy" id="2614809"/>
    <lineage>
        <taxon>Bacteria</taxon>
        <taxon>Pseudomonadati</taxon>
        <taxon>Pseudomonadota</taxon>
        <taxon>Alphaproteobacteria</taxon>
        <taxon>Rhodobacterales</taxon>
        <taxon>Roseobacteraceae</taxon>
        <taxon>Parasulfitobacter</taxon>
    </lineage>
</organism>
<dbReference type="InterPro" id="IPR042463">
    <property type="entry name" value="HNOB_dom_associated_sf"/>
</dbReference>
<proteinExistence type="predicted"/>
<evidence type="ECO:0000313" key="2">
    <source>
        <dbReference type="EMBL" id="NSX54633.1"/>
    </source>
</evidence>
<dbReference type="CDD" id="cd01949">
    <property type="entry name" value="GGDEF"/>
    <property type="match status" value="1"/>
</dbReference>
<dbReference type="NCBIfam" id="TIGR00254">
    <property type="entry name" value="GGDEF"/>
    <property type="match status" value="1"/>
</dbReference>
<reference evidence="2 3" key="1">
    <citation type="submission" date="2020-06" db="EMBL/GenBank/DDBJ databases">
        <title>Sulfitobacter algicola sp. nov., isolated from green algae.</title>
        <authorList>
            <person name="Wang C."/>
        </authorList>
    </citation>
    <scope>NUCLEOTIDE SEQUENCE [LARGE SCALE GENOMIC DNA]</scope>
    <source>
        <strain evidence="2 3">1151</strain>
    </source>
</reference>
<dbReference type="InterPro" id="IPR000160">
    <property type="entry name" value="GGDEF_dom"/>
</dbReference>
<evidence type="ECO:0000259" key="1">
    <source>
        <dbReference type="PROSITE" id="PS50887"/>
    </source>
</evidence>
<dbReference type="Proteomes" id="UP000777935">
    <property type="component" value="Unassembled WGS sequence"/>
</dbReference>
<dbReference type="Gene3D" id="3.30.70.270">
    <property type="match status" value="1"/>
</dbReference>